<evidence type="ECO:0000313" key="6">
    <source>
        <dbReference type="EMBL" id="CDX20895.1"/>
    </source>
</evidence>
<dbReference type="GO" id="GO:0003700">
    <property type="term" value="F:DNA-binding transcription factor activity"/>
    <property type="evidence" value="ECO:0007669"/>
    <property type="project" value="TreeGrafter"/>
</dbReference>
<dbReference type="InterPro" id="IPR018488">
    <property type="entry name" value="cNMP-bd_CS"/>
</dbReference>
<dbReference type="CDD" id="cd00038">
    <property type="entry name" value="CAP_ED"/>
    <property type="match status" value="1"/>
</dbReference>
<dbReference type="PROSITE" id="PS50042">
    <property type="entry name" value="CNMP_BINDING_3"/>
    <property type="match status" value="1"/>
</dbReference>
<dbReference type="SUPFAM" id="SSF46785">
    <property type="entry name" value="Winged helix' DNA-binding domain"/>
    <property type="match status" value="1"/>
</dbReference>
<evidence type="ECO:0000256" key="2">
    <source>
        <dbReference type="ARBA" id="ARBA00023125"/>
    </source>
</evidence>
<dbReference type="InterPro" id="IPR014710">
    <property type="entry name" value="RmlC-like_jellyroll"/>
</dbReference>
<dbReference type="Pfam" id="PF00027">
    <property type="entry name" value="cNMP_binding"/>
    <property type="match status" value="1"/>
</dbReference>
<dbReference type="Gene3D" id="2.60.120.10">
    <property type="entry name" value="Jelly Rolls"/>
    <property type="match status" value="1"/>
</dbReference>
<evidence type="ECO:0000256" key="3">
    <source>
        <dbReference type="ARBA" id="ARBA00023163"/>
    </source>
</evidence>
<dbReference type="InterPro" id="IPR050397">
    <property type="entry name" value="Env_Response_Regulators"/>
</dbReference>
<keyword evidence="1" id="KW-0805">Transcription regulation</keyword>
<dbReference type="PROSITE" id="PS51063">
    <property type="entry name" value="HTH_CRP_2"/>
    <property type="match status" value="1"/>
</dbReference>
<gene>
    <name evidence="6" type="ORF">MPL3356_340082</name>
</gene>
<feature type="domain" description="HTH crp-type" evidence="5">
    <location>
        <begin position="150"/>
        <end position="232"/>
    </location>
</feature>
<accession>A0A090E1G3</accession>
<dbReference type="PANTHER" id="PTHR24567:SF74">
    <property type="entry name" value="HTH-TYPE TRANSCRIPTIONAL REGULATOR ARCR"/>
    <property type="match status" value="1"/>
</dbReference>
<dbReference type="Gene3D" id="1.10.10.10">
    <property type="entry name" value="Winged helix-like DNA-binding domain superfamily/Winged helix DNA-binding domain"/>
    <property type="match status" value="1"/>
</dbReference>
<dbReference type="InterPro" id="IPR000595">
    <property type="entry name" value="cNMP-bd_dom"/>
</dbReference>
<dbReference type="GO" id="GO:0003677">
    <property type="term" value="F:DNA binding"/>
    <property type="evidence" value="ECO:0007669"/>
    <property type="project" value="UniProtKB-KW"/>
</dbReference>
<organism evidence="6 7">
    <name type="scientific">Mesorhizobium plurifarium</name>
    <dbReference type="NCBI Taxonomy" id="69974"/>
    <lineage>
        <taxon>Bacteria</taxon>
        <taxon>Pseudomonadati</taxon>
        <taxon>Pseudomonadota</taxon>
        <taxon>Alphaproteobacteria</taxon>
        <taxon>Hyphomicrobiales</taxon>
        <taxon>Phyllobacteriaceae</taxon>
        <taxon>Mesorhizobium</taxon>
    </lineage>
</organism>
<dbReference type="SUPFAM" id="SSF51206">
    <property type="entry name" value="cAMP-binding domain-like"/>
    <property type="match status" value="1"/>
</dbReference>
<name>A0A090E1G3_MESPL</name>
<evidence type="ECO:0000313" key="7">
    <source>
        <dbReference type="Proteomes" id="UP000045285"/>
    </source>
</evidence>
<keyword evidence="2" id="KW-0238">DNA-binding</keyword>
<reference evidence="7" key="1">
    <citation type="submission" date="2014-08" db="EMBL/GenBank/DDBJ databases">
        <authorList>
            <person name="Moulin L."/>
        </authorList>
    </citation>
    <scope>NUCLEOTIDE SEQUENCE [LARGE SCALE GENOMIC DNA]</scope>
</reference>
<dbReference type="InterPro" id="IPR018490">
    <property type="entry name" value="cNMP-bd_dom_sf"/>
</dbReference>
<feature type="domain" description="Cyclic nucleotide-binding" evidence="4">
    <location>
        <begin position="16"/>
        <end position="119"/>
    </location>
</feature>
<keyword evidence="3" id="KW-0804">Transcription</keyword>
<evidence type="ECO:0000256" key="1">
    <source>
        <dbReference type="ARBA" id="ARBA00023015"/>
    </source>
</evidence>
<dbReference type="Proteomes" id="UP000045285">
    <property type="component" value="Unassembled WGS sequence"/>
</dbReference>
<dbReference type="SMART" id="SM00100">
    <property type="entry name" value="cNMP"/>
    <property type="match status" value="1"/>
</dbReference>
<sequence length="234" mass="26022">MTKMIRSPAFWRSFPIFRDFDDTAIAALAGISSYRRWRPDTVIFQRGDEGNYMAGVIVGRIKLSLTTPQGRELVLQQIEAGELFGEMALLDDRPRSAEATAQVATEGFVIAKQPFIDLVTLTPEAAPAIIRYLCSRLRGTTEQLETIALYDLNSRVARFFLGILRQIHGNELPVSANLRLSLTQSDLAEILGASRPKINRAVLAIEGLGAIRRINGIIECNIDRLQRIAEPSKL</sequence>
<dbReference type="PANTHER" id="PTHR24567">
    <property type="entry name" value="CRP FAMILY TRANSCRIPTIONAL REGULATORY PROTEIN"/>
    <property type="match status" value="1"/>
</dbReference>
<protein>
    <submittedName>
        <fullName evidence="6">Putative transcriptional regulator, Crp/Fnr family</fullName>
    </submittedName>
</protein>
<evidence type="ECO:0000259" key="4">
    <source>
        <dbReference type="PROSITE" id="PS50042"/>
    </source>
</evidence>
<dbReference type="Pfam" id="PF13545">
    <property type="entry name" value="HTH_Crp_2"/>
    <property type="match status" value="1"/>
</dbReference>
<dbReference type="EMBL" id="CCMZ01000028">
    <property type="protein sequence ID" value="CDX20895.1"/>
    <property type="molecule type" value="Genomic_DNA"/>
</dbReference>
<proteinExistence type="predicted"/>
<dbReference type="InterPro" id="IPR036390">
    <property type="entry name" value="WH_DNA-bd_sf"/>
</dbReference>
<dbReference type="InterPro" id="IPR036388">
    <property type="entry name" value="WH-like_DNA-bd_sf"/>
</dbReference>
<evidence type="ECO:0000259" key="5">
    <source>
        <dbReference type="PROSITE" id="PS51063"/>
    </source>
</evidence>
<dbReference type="GO" id="GO:0005829">
    <property type="term" value="C:cytosol"/>
    <property type="evidence" value="ECO:0007669"/>
    <property type="project" value="TreeGrafter"/>
</dbReference>
<keyword evidence="7" id="KW-1185">Reference proteome</keyword>
<dbReference type="AlphaFoldDB" id="A0A090E1G3"/>
<dbReference type="PROSITE" id="PS00889">
    <property type="entry name" value="CNMP_BINDING_2"/>
    <property type="match status" value="1"/>
</dbReference>
<dbReference type="InterPro" id="IPR012318">
    <property type="entry name" value="HTH_CRP"/>
</dbReference>